<keyword evidence="3" id="KW-1185">Reference proteome</keyword>
<evidence type="ECO:0000256" key="1">
    <source>
        <dbReference type="SAM" id="MobiDB-lite"/>
    </source>
</evidence>
<dbReference type="AlphaFoldDB" id="A0A6A5W5Y4"/>
<dbReference type="Proteomes" id="UP000799779">
    <property type="component" value="Unassembled WGS sequence"/>
</dbReference>
<dbReference type="OrthoDB" id="2799468at2759"/>
<evidence type="ECO:0008006" key="4">
    <source>
        <dbReference type="Google" id="ProtNLM"/>
    </source>
</evidence>
<accession>A0A6A5W5Y4</accession>
<feature type="region of interest" description="Disordered" evidence="1">
    <location>
        <begin position="1"/>
        <end position="21"/>
    </location>
</feature>
<gene>
    <name evidence="2" type="ORF">P154DRAFT_623056</name>
</gene>
<organism evidence="2 3">
    <name type="scientific">Amniculicola lignicola CBS 123094</name>
    <dbReference type="NCBI Taxonomy" id="1392246"/>
    <lineage>
        <taxon>Eukaryota</taxon>
        <taxon>Fungi</taxon>
        <taxon>Dikarya</taxon>
        <taxon>Ascomycota</taxon>
        <taxon>Pezizomycotina</taxon>
        <taxon>Dothideomycetes</taxon>
        <taxon>Pleosporomycetidae</taxon>
        <taxon>Pleosporales</taxon>
        <taxon>Amniculicolaceae</taxon>
        <taxon>Amniculicola</taxon>
    </lineage>
</organism>
<evidence type="ECO:0000313" key="3">
    <source>
        <dbReference type="Proteomes" id="UP000799779"/>
    </source>
</evidence>
<proteinExistence type="predicted"/>
<dbReference type="EMBL" id="ML977622">
    <property type="protein sequence ID" value="KAF1996727.1"/>
    <property type="molecule type" value="Genomic_DNA"/>
</dbReference>
<name>A0A6A5W5Y4_9PLEO</name>
<reference evidence="2" key="1">
    <citation type="journal article" date="2020" name="Stud. Mycol.">
        <title>101 Dothideomycetes genomes: a test case for predicting lifestyles and emergence of pathogens.</title>
        <authorList>
            <person name="Haridas S."/>
            <person name="Albert R."/>
            <person name="Binder M."/>
            <person name="Bloem J."/>
            <person name="Labutti K."/>
            <person name="Salamov A."/>
            <person name="Andreopoulos B."/>
            <person name="Baker S."/>
            <person name="Barry K."/>
            <person name="Bills G."/>
            <person name="Bluhm B."/>
            <person name="Cannon C."/>
            <person name="Castanera R."/>
            <person name="Culley D."/>
            <person name="Daum C."/>
            <person name="Ezra D."/>
            <person name="Gonzalez J."/>
            <person name="Henrissat B."/>
            <person name="Kuo A."/>
            <person name="Liang C."/>
            <person name="Lipzen A."/>
            <person name="Lutzoni F."/>
            <person name="Magnuson J."/>
            <person name="Mondo S."/>
            <person name="Nolan M."/>
            <person name="Ohm R."/>
            <person name="Pangilinan J."/>
            <person name="Park H.-J."/>
            <person name="Ramirez L."/>
            <person name="Alfaro M."/>
            <person name="Sun H."/>
            <person name="Tritt A."/>
            <person name="Yoshinaga Y."/>
            <person name="Zwiers L.-H."/>
            <person name="Turgeon B."/>
            <person name="Goodwin S."/>
            <person name="Spatafora J."/>
            <person name="Crous P."/>
            <person name="Grigoriev I."/>
        </authorList>
    </citation>
    <scope>NUCLEOTIDE SEQUENCE</scope>
    <source>
        <strain evidence="2">CBS 123094</strain>
    </source>
</reference>
<sequence length="305" mass="33267">MATVETGTQLQPTPMGKDLNPQDLIQEDIIQEVLGKLKHEPLNITADDARRLHEHFDASDEHFAHVISAVEAIAGVNEGCRSEKIALPEGSNGKVELLTLVKDLQATVETHPNDVTAEVLRLTQGIISKMQKAVGAQKNLHPELEDELRLEFAKIEPKIEEGTVTKAEADHLHSLEARAHGHTEKGGLTAIAQSVVAKRERQASLSEGSAGKENNSFLPLSARKEQPLHDKETNLPKAVEVVKLKAENEPEKVTKEDAALLDSRDARAHGNVDKLSLAAEVMSLADKNEHKTDVKTDVKARGDIV</sequence>
<feature type="compositionally biased region" description="Polar residues" evidence="1">
    <location>
        <begin position="1"/>
        <end position="12"/>
    </location>
</feature>
<protein>
    <recommendedName>
        <fullName evidence="4">SMP domain-containing protein</fullName>
    </recommendedName>
</protein>
<evidence type="ECO:0000313" key="2">
    <source>
        <dbReference type="EMBL" id="KAF1996727.1"/>
    </source>
</evidence>